<dbReference type="OrthoDB" id="435282at2759"/>
<feature type="binding site" evidence="5">
    <location>
        <position position="313"/>
    </location>
    <ligand>
        <name>S-adenosyl-L-methionine</name>
        <dbReference type="ChEBI" id="CHEBI:59789"/>
    </ligand>
</feature>
<dbReference type="AlphaFoldDB" id="A0A4S2MTN8"/>
<dbReference type="GO" id="GO:0070475">
    <property type="term" value="P:rRNA base methylation"/>
    <property type="evidence" value="ECO:0007669"/>
    <property type="project" value="TreeGrafter"/>
</dbReference>
<dbReference type="FunCoup" id="A0A4S2MTN8">
    <property type="interactions" value="522"/>
</dbReference>
<evidence type="ECO:0000256" key="1">
    <source>
        <dbReference type="ARBA" id="ARBA00022603"/>
    </source>
</evidence>
<accession>A0A4S2MTN8</accession>
<dbReference type="STRING" id="341454.A0A4S2MTN8"/>
<sequence>MSLYLEAANILSQKEGSLKSRIYSPKSTLKSPPAKLYALIVETLKHQELLNEVIGAAGLLQHEKKLSHPLALLLTHDLLFTSRGIATSDGPLKQQINRHQTRLKAEFKRALIKRGYGSKDSLLTATTAAEDAIALPRWIRINAIQTTADKVLKSHFSDYKPVTSLSELTAPGRSPKEKIYYRCEYVPDLLAFPASAKIDFTKHKLYADGDIIIQDRSSCFPAVLLLPPPGAKVIDGTAAPGNKTTHLAALVSSSKQSSVLAFEKDPKRAETLKKMVHKARAEKIVTIRAGADFLETRPKREVELRDVTHILLDPSCSGSGIVGREDPTLLPPPAAITAVAGGRNAKKNLKRKREQAAAKGTADAASENNTVDAKDKDRLAALAAFQASIVQHAMAFPAARRISYSTCSIHAEENENVVMAILASKVAKKRGWRVLKREEQEILGKWPRRGLVEHCGGDKDVAEACVRCNPGEDGGIGFFVAAFARDGEGDDDYEEEEVVGEVKCRKENPDDEQEDEGKWDEEEEWKGFSDDEAAADEKETKEDEPARKIQPPVKGATQNPKKKQKRRKRAKTGGN</sequence>
<dbReference type="PANTHER" id="PTHR22807:SF4">
    <property type="entry name" value="28S RRNA (CYTOSINE-C(5))-METHYLTRANSFERASE"/>
    <property type="match status" value="1"/>
</dbReference>
<feature type="domain" description="SAM-dependent MTase RsmB/NOP-type" evidence="7">
    <location>
        <begin position="127"/>
        <end position="486"/>
    </location>
</feature>
<dbReference type="InterPro" id="IPR049561">
    <property type="entry name" value="NSUN5_7_fdxn-like"/>
</dbReference>
<comment type="similarity">
    <text evidence="5">Belongs to the class I-like SAM-binding methyltransferase superfamily. RsmB/NOP family.</text>
</comment>
<proteinExistence type="inferred from homology"/>
<dbReference type="InterPro" id="IPR001678">
    <property type="entry name" value="MeTrfase_RsmB-F_NOP2_dom"/>
</dbReference>
<gene>
    <name evidence="8" type="ORF">EX30DRAFT_332762</name>
</gene>
<evidence type="ECO:0000256" key="4">
    <source>
        <dbReference type="ARBA" id="ARBA00022884"/>
    </source>
</evidence>
<dbReference type="EMBL" id="ML220128">
    <property type="protein sequence ID" value="TGZ79861.1"/>
    <property type="molecule type" value="Genomic_DNA"/>
</dbReference>
<evidence type="ECO:0000256" key="6">
    <source>
        <dbReference type="SAM" id="MobiDB-lite"/>
    </source>
</evidence>
<feature type="compositionally biased region" description="Acidic residues" evidence="6">
    <location>
        <begin position="509"/>
        <end position="524"/>
    </location>
</feature>
<feature type="binding site" evidence="5">
    <location>
        <position position="292"/>
    </location>
    <ligand>
        <name>S-adenosyl-L-methionine</name>
        <dbReference type="ChEBI" id="CHEBI:59789"/>
    </ligand>
</feature>
<organism evidence="8 9">
    <name type="scientific">Ascodesmis nigricans</name>
    <dbReference type="NCBI Taxonomy" id="341454"/>
    <lineage>
        <taxon>Eukaryota</taxon>
        <taxon>Fungi</taxon>
        <taxon>Dikarya</taxon>
        <taxon>Ascomycota</taxon>
        <taxon>Pezizomycotina</taxon>
        <taxon>Pezizomycetes</taxon>
        <taxon>Pezizales</taxon>
        <taxon>Ascodesmidaceae</taxon>
        <taxon>Ascodesmis</taxon>
    </lineage>
</organism>
<feature type="compositionally biased region" description="Basic and acidic residues" evidence="6">
    <location>
        <begin position="525"/>
        <end position="547"/>
    </location>
</feature>
<dbReference type="Gene3D" id="3.30.70.1170">
    <property type="entry name" value="Sun protein, domain 3"/>
    <property type="match status" value="1"/>
</dbReference>
<evidence type="ECO:0000256" key="2">
    <source>
        <dbReference type="ARBA" id="ARBA00022679"/>
    </source>
</evidence>
<dbReference type="GO" id="GO:0008173">
    <property type="term" value="F:RNA methyltransferase activity"/>
    <property type="evidence" value="ECO:0007669"/>
    <property type="project" value="InterPro"/>
</dbReference>
<feature type="region of interest" description="Disordered" evidence="6">
    <location>
        <begin position="497"/>
        <end position="575"/>
    </location>
</feature>
<keyword evidence="1 5" id="KW-0489">Methyltransferase</keyword>
<dbReference type="SUPFAM" id="SSF53335">
    <property type="entry name" value="S-adenosyl-L-methionine-dependent methyltransferases"/>
    <property type="match status" value="1"/>
</dbReference>
<dbReference type="PROSITE" id="PS51686">
    <property type="entry name" value="SAM_MT_RSMB_NOP"/>
    <property type="match status" value="1"/>
</dbReference>
<dbReference type="Pfam" id="PF21148">
    <property type="entry name" value="NSUN5_fdxn-like"/>
    <property type="match status" value="1"/>
</dbReference>
<keyword evidence="2 5" id="KW-0808">Transferase</keyword>
<feature type="active site" description="Nucleophile" evidence="5">
    <location>
        <position position="407"/>
    </location>
</feature>
<feature type="binding site" evidence="5">
    <location>
        <position position="263"/>
    </location>
    <ligand>
        <name>S-adenosyl-L-methionine</name>
        <dbReference type="ChEBI" id="CHEBI:59789"/>
    </ligand>
</feature>
<evidence type="ECO:0000313" key="8">
    <source>
        <dbReference type="EMBL" id="TGZ79861.1"/>
    </source>
</evidence>
<dbReference type="InParanoid" id="A0A4S2MTN8"/>
<dbReference type="GO" id="GO:0003723">
    <property type="term" value="F:RNA binding"/>
    <property type="evidence" value="ECO:0007669"/>
    <property type="project" value="UniProtKB-UniRule"/>
</dbReference>
<dbReference type="InterPro" id="IPR023267">
    <property type="entry name" value="RCMT"/>
</dbReference>
<dbReference type="Gene3D" id="3.40.50.150">
    <property type="entry name" value="Vaccinia Virus protein VP39"/>
    <property type="match status" value="1"/>
</dbReference>
<keyword evidence="3 5" id="KW-0949">S-adenosyl-L-methionine</keyword>
<dbReference type="InterPro" id="IPR029063">
    <property type="entry name" value="SAM-dependent_MTases_sf"/>
</dbReference>
<protein>
    <submittedName>
        <fullName evidence="8">S-adenosyl-L-methionine-dependent methyltransferase</fullName>
    </submittedName>
</protein>
<dbReference type="InterPro" id="IPR049560">
    <property type="entry name" value="MeTrfase_RsmB-F_NOP2_cat"/>
</dbReference>
<dbReference type="InterPro" id="IPR048889">
    <property type="entry name" value="NSUN5_RCM1_N"/>
</dbReference>
<dbReference type="GO" id="GO:0005730">
    <property type="term" value="C:nucleolus"/>
    <property type="evidence" value="ECO:0007669"/>
    <property type="project" value="TreeGrafter"/>
</dbReference>
<evidence type="ECO:0000256" key="3">
    <source>
        <dbReference type="ARBA" id="ARBA00022691"/>
    </source>
</evidence>
<dbReference type="Proteomes" id="UP000298138">
    <property type="component" value="Unassembled WGS sequence"/>
</dbReference>
<name>A0A4S2MTN8_9PEZI</name>
<evidence type="ECO:0000259" key="7">
    <source>
        <dbReference type="PROSITE" id="PS51686"/>
    </source>
</evidence>
<reference evidence="8 9" key="1">
    <citation type="submission" date="2019-04" db="EMBL/GenBank/DDBJ databases">
        <title>Comparative genomics and transcriptomics to analyze fruiting body development in filamentous ascomycetes.</title>
        <authorList>
            <consortium name="DOE Joint Genome Institute"/>
            <person name="Lutkenhaus R."/>
            <person name="Traeger S."/>
            <person name="Breuer J."/>
            <person name="Kuo A."/>
            <person name="Lipzen A."/>
            <person name="Pangilinan J."/>
            <person name="Dilworth D."/>
            <person name="Sandor L."/>
            <person name="Poggeler S."/>
            <person name="Barry K."/>
            <person name="Grigoriev I.V."/>
            <person name="Nowrousian M."/>
        </authorList>
    </citation>
    <scope>NUCLEOTIDE SEQUENCE [LARGE SCALE GENOMIC DNA]</scope>
    <source>
        <strain evidence="8 9">CBS 389.68</strain>
    </source>
</reference>
<dbReference type="PANTHER" id="PTHR22807">
    <property type="entry name" value="NOP2 YEAST -RELATED NOL1/NOP2/FMU SUN DOMAIN-CONTAINING"/>
    <property type="match status" value="1"/>
</dbReference>
<evidence type="ECO:0000313" key="9">
    <source>
        <dbReference type="Proteomes" id="UP000298138"/>
    </source>
</evidence>
<feature type="region of interest" description="Disordered" evidence="6">
    <location>
        <begin position="345"/>
        <end position="370"/>
    </location>
</feature>
<dbReference type="PRINTS" id="PR02008">
    <property type="entry name" value="RCMTFAMILY"/>
</dbReference>
<dbReference type="Pfam" id="PF21153">
    <property type="entry name" value="NSUN5_N"/>
    <property type="match status" value="1"/>
</dbReference>
<keyword evidence="9" id="KW-1185">Reference proteome</keyword>
<keyword evidence="4 5" id="KW-0694">RNA-binding</keyword>
<feature type="compositionally biased region" description="Basic residues" evidence="6">
    <location>
        <begin position="560"/>
        <end position="575"/>
    </location>
</feature>
<evidence type="ECO:0000256" key="5">
    <source>
        <dbReference type="PROSITE-ProRule" id="PRU01023"/>
    </source>
</evidence>
<comment type="caution">
    <text evidence="5">Lacks conserved residue(s) required for the propagation of feature annotation.</text>
</comment>
<dbReference type="Pfam" id="PF01189">
    <property type="entry name" value="Methyltr_RsmB-F"/>
    <property type="match status" value="1"/>
</dbReference>